<keyword evidence="4" id="KW-1185">Reference proteome</keyword>
<evidence type="ECO:0000313" key="2">
    <source>
        <dbReference type="EMBL" id="OUT22941.1"/>
    </source>
</evidence>
<accession>A0A1Z8JQV9</accession>
<dbReference type="EMBL" id="CP028773">
    <property type="protein sequence ID" value="AWU73440.1"/>
    <property type="molecule type" value="Genomic_DNA"/>
</dbReference>
<proteinExistence type="predicted"/>
<dbReference type="Proteomes" id="UP000249293">
    <property type="component" value="Chromosome 1"/>
</dbReference>
<organism evidence="2 3">
    <name type="scientific">Pichia kudriavzevii</name>
    <name type="common">Yeast</name>
    <name type="synonym">Issatchenkia orientalis</name>
    <dbReference type="NCBI Taxonomy" id="4909"/>
    <lineage>
        <taxon>Eukaryota</taxon>
        <taxon>Fungi</taxon>
        <taxon>Dikarya</taxon>
        <taxon>Ascomycota</taxon>
        <taxon>Saccharomycotina</taxon>
        <taxon>Pichiomycetes</taxon>
        <taxon>Pichiales</taxon>
        <taxon>Pichiaceae</taxon>
        <taxon>Pichia</taxon>
    </lineage>
</organism>
<dbReference type="OrthoDB" id="2430343at2759"/>
<reference evidence="2 3" key="1">
    <citation type="submission" date="2017-05" db="EMBL/GenBank/DDBJ databases">
        <title>The Genome Sequence of Candida krusei Ckrusei653.</title>
        <authorList>
            <person name="Cuomo C."/>
            <person name="Forche A."/>
            <person name="Young S."/>
            <person name="Abouelleil A."/>
            <person name="Cao P."/>
            <person name="Chapman S."/>
            <person name="Cusick C."/>
            <person name="Shea T."/>
            <person name="Nusbaum C."/>
            <person name="Birren B."/>
        </authorList>
    </citation>
    <scope>NUCLEOTIDE SEQUENCE [LARGE SCALE GENOMIC DNA]</scope>
    <source>
        <strain evidence="2 3">Ckrusei653</strain>
    </source>
</reference>
<dbReference type="AlphaFoldDB" id="A0A1Z8JQV9"/>
<dbReference type="GeneID" id="40381150"/>
<dbReference type="RefSeq" id="XP_029318917.1">
    <property type="nucleotide sequence ID" value="XM_029463057.1"/>
</dbReference>
<evidence type="ECO:0000313" key="3">
    <source>
        <dbReference type="Proteomes" id="UP000195871"/>
    </source>
</evidence>
<name>A0A1Z8JQV9_PICKU</name>
<dbReference type="VEuPathDB" id="FungiDB:C5L36_0A00520"/>
<reference evidence="1 4" key="2">
    <citation type="submission" date="2018-06" db="EMBL/GenBank/DDBJ databases">
        <title>Population genomics shows no distinction between pathogenic Candida krusei and environmental Pichia kudriavzevii: One species, four names.</title>
        <authorList>
            <person name="Douglass A.P."/>
            <person name="Offei B."/>
            <person name="Braun-Galleani S."/>
            <person name="Coughlan A.Y."/>
            <person name="Martos A."/>
            <person name="Ortiz-Merino R.A."/>
            <person name="Byrne K.P."/>
            <person name="Wolfe K.H."/>
        </authorList>
    </citation>
    <scope>NUCLEOTIDE SEQUENCE [LARGE SCALE GENOMIC DNA]</scope>
    <source>
        <strain evidence="1 4">CBS573</strain>
    </source>
</reference>
<dbReference type="KEGG" id="pkz:C5L36_0A00520"/>
<dbReference type="EMBL" id="NHMM01000002">
    <property type="protein sequence ID" value="OUT22941.1"/>
    <property type="molecule type" value="Genomic_DNA"/>
</dbReference>
<dbReference type="Proteomes" id="UP000195871">
    <property type="component" value="Unassembled WGS sequence"/>
</dbReference>
<protein>
    <submittedName>
        <fullName evidence="2">Uncharacterized protein</fullName>
    </submittedName>
</protein>
<evidence type="ECO:0000313" key="1">
    <source>
        <dbReference type="EMBL" id="AWU73440.1"/>
    </source>
</evidence>
<sequence>MTKPVIPDLRFEESLRARLVRNTILKQGLPCEDGEKPAKVAIPWSVLAQSLVVDQIIMPFLQSFLLTSALIYVRPLLRYFSNRGYQFGSSLIKSIKTFSKTIFFLNINTNMTTSSTGTAAATTV</sequence>
<gene>
    <name evidence="1" type="ORF">C5L36_0A00520</name>
    <name evidence="2" type="ORF">CAS74_001242</name>
</gene>
<evidence type="ECO:0000313" key="4">
    <source>
        <dbReference type="Proteomes" id="UP000249293"/>
    </source>
</evidence>